<evidence type="ECO:0000313" key="2">
    <source>
        <dbReference type="EMBL" id="MDP4539461.1"/>
    </source>
</evidence>
<feature type="transmembrane region" description="Helical" evidence="1">
    <location>
        <begin position="364"/>
        <end position="396"/>
    </location>
</feature>
<reference evidence="2 3" key="1">
    <citation type="submission" date="2023-08" db="EMBL/GenBank/DDBJ databases">
        <title>genomic of DY56.</title>
        <authorList>
            <person name="Wang Y."/>
        </authorList>
    </citation>
    <scope>NUCLEOTIDE SEQUENCE [LARGE SCALE GENOMIC DNA]</scope>
    <source>
        <strain evidence="2 3">DY56-A-20</strain>
    </source>
</reference>
<evidence type="ECO:0000256" key="1">
    <source>
        <dbReference type="SAM" id="Phobius"/>
    </source>
</evidence>
<feature type="transmembrane region" description="Helical" evidence="1">
    <location>
        <begin position="240"/>
        <end position="258"/>
    </location>
</feature>
<keyword evidence="3" id="KW-1185">Reference proteome</keyword>
<gene>
    <name evidence="2" type="ORF">Q9K01_07505</name>
</gene>
<proteinExistence type="predicted"/>
<protein>
    <submittedName>
        <fullName evidence="2">Uncharacterized protein</fullName>
    </submittedName>
</protein>
<dbReference type="RefSeq" id="WP_305929587.1">
    <property type="nucleotide sequence ID" value="NZ_JAVAIL010000002.1"/>
</dbReference>
<evidence type="ECO:0000313" key="3">
    <source>
        <dbReference type="Proteomes" id="UP001235664"/>
    </source>
</evidence>
<comment type="caution">
    <text evidence="2">The sequence shown here is derived from an EMBL/GenBank/DDBJ whole genome shotgun (WGS) entry which is preliminary data.</text>
</comment>
<accession>A0ABT9H809</accession>
<organism evidence="2 3">
    <name type="scientific">Qipengyuania benthica</name>
    <dbReference type="NCBI Taxonomy" id="3067651"/>
    <lineage>
        <taxon>Bacteria</taxon>
        <taxon>Pseudomonadati</taxon>
        <taxon>Pseudomonadota</taxon>
        <taxon>Alphaproteobacteria</taxon>
        <taxon>Sphingomonadales</taxon>
        <taxon>Erythrobacteraceae</taxon>
        <taxon>Qipengyuania</taxon>
    </lineage>
</organism>
<dbReference type="EMBL" id="JAVAIL010000002">
    <property type="protein sequence ID" value="MDP4539461.1"/>
    <property type="molecule type" value="Genomic_DNA"/>
</dbReference>
<feature type="transmembrane region" description="Helical" evidence="1">
    <location>
        <begin position="264"/>
        <end position="281"/>
    </location>
</feature>
<sequence length="407" mass="43407">MRIAILTALAEDPDQRGRKRAFRIFAGRTILSHQLDCAIDLGCESVACLVGGLGQDVIACQHRAEAVGVRFQAIEDLRRLSGLVKAGDDVFVIADGLLPSAVEAVGQLAERPAVLTFPIDPALRLGFERIDGERAWAGMLRTRGQAVERLSDLPPDADAASALLRIALQAGSRQTPLDPALLANGDWLQRADQATILAREKRWISEQVSPVSFAAPGLATAERIGGRLARDIVGTRFERVPLFAAVGAGVLAGLLAVIGKPLVALSLGTIMAALLPLAGVVQRLGRVPRNRARRFGVDATLRAGADLLLVALIGLNMPVQGPDWLRLFIPTLLFGLLRLGEHLTLQSETRGRPASWHALYADRIVLLAVLLPAAFFGIAQFACAALSLLVLGSLFLRDAGERELTAG</sequence>
<keyword evidence="1" id="KW-0812">Transmembrane</keyword>
<keyword evidence="1" id="KW-1133">Transmembrane helix</keyword>
<dbReference type="Proteomes" id="UP001235664">
    <property type="component" value="Unassembled WGS sequence"/>
</dbReference>
<name>A0ABT9H809_9SPHN</name>
<keyword evidence="1" id="KW-0472">Membrane</keyword>